<protein>
    <submittedName>
        <fullName evidence="1">Uncharacterized protein</fullName>
    </submittedName>
</protein>
<keyword evidence="2" id="KW-1185">Reference proteome</keyword>
<proteinExistence type="predicted"/>
<sequence length="80" mass="8809">MHVCAVCNGLRLLDARCLTCSAIAEDNGKASDWMGPYAPYEPIEVEYAANQQEAVASCRHVAYCPYCVNTFEVAVTEEMD</sequence>
<evidence type="ECO:0000313" key="2">
    <source>
        <dbReference type="Proteomes" id="UP000005387"/>
    </source>
</evidence>
<organism evidence="1 2">
    <name type="scientific">Paenibacillus curdlanolyticus YK9</name>
    <dbReference type="NCBI Taxonomy" id="717606"/>
    <lineage>
        <taxon>Bacteria</taxon>
        <taxon>Bacillati</taxon>
        <taxon>Bacillota</taxon>
        <taxon>Bacilli</taxon>
        <taxon>Bacillales</taxon>
        <taxon>Paenibacillaceae</taxon>
        <taxon>Paenibacillus</taxon>
    </lineage>
</organism>
<dbReference type="eggNOG" id="ENOG50308AU">
    <property type="taxonomic scope" value="Bacteria"/>
</dbReference>
<gene>
    <name evidence="1" type="ORF">PaecuDRAFT_4536</name>
</gene>
<dbReference type="STRING" id="717606.PaecuDRAFT_4536"/>
<name>E0IFS6_9BACL</name>
<reference evidence="1 2" key="1">
    <citation type="submission" date="2010-07" db="EMBL/GenBank/DDBJ databases">
        <title>The draft genome of Paenibacillus curdlanolyticus YK9.</title>
        <authorList>
            <consortium name="US DOE Joint Genome Institute (JGI-PGF)"/>
            <person name="Lucas S."/>
            <person name="Copeland A."/>
            <person name="Lapidus A."/>
            <person name="Cheng J.-F."/>
            <person name="Bruce D."/>
            <person name="Goodwin L."/>
            <person name="Pitluck S."/>
            <person name="Land M.L."/>
            <person name="Hauser L."/>
            <person name="Chang Y.-J."/>
            <person name="Jeffries C."/>
            <person name="Anderson I.J."/>
            <person name="Johnson E."/>
            <person name="Loganathan U."/>
            <person name="Mulhopadhyay B."/>
            <person name="Kyrpides N."/>
            <person name="Woyke T.J."/>
        </authorList>
    </citation>
    <scope>NUCLEOTIDE SEQUENCE [LARGE SCALE GENOMIC DNA]</scope>
    <source>
        <strain evidence="1 2">YK9</strain>
    </source>
</reference>
<dbReference type="AlphaFoldDB" id="E0IFS6"/>
<dbReference type="Proteomes" id="UP000005387">
    <property type="component" value="Unassembled WGS sequence"/>
</dbReference>
<evidence type="ECO:0000313" key="1">
    <source>
        <dbReference type="EMBL" id="EFM08742.1"/>
    </source>
</evidence>
<accession>E0IFS6</accession>
<dbReference type="EMBL" id="AEDD01000014">
    <property type="protein sequence ID" value="EFM08742.1"/>
    <property type="molecule type" value="Genomic_DNA"/>
</dbReference>